<evidence type="ECO:0000256" key="1">
    <source>
        <dbReference type="ARBA" id="ARBA00012404"/>
    </source>
</evidence>
<dbReference type="EMBL" id="QUQO01000001">
    <property type="protein sequence ID" value="RFB04002.1"/>
    <property type="molecule type" value="Genomic_DNA"/>
</dbReference>
<name>A0A371REX1_9PROT</name>
<dbReference type="EC" id="5.4.99.5" evidence="1"/>
<dbReference type="PANTHER" id="PTHR38041">
    <property type="entry name" value="CHORISMATE MUTASE"/>
    <property type="match status" value="1"/>
</dbReference>
<dbReference type="SMART" id="SM00830">
    <property type="entry name" value="CM_2"/>
    <property type="match status" value="1"/>
</dbReference>
<dbReference type="InterPro" id="IPR002701">
    <property type="entry name" value="CM_II_prokaryot"/>
</dbReference>
<dbReference type="PANTHER" id="PTHR38041:SF1">
    <property type="entry name" value="CHORISMATE MUTASE"/>
    <property type="match status" value="1"/>
</dbReference>
<dbReference type="GO" id="GO:0046417">
    <property type="term" value="P:chorismate metabolic process"/>
    <property type="evidence" value="ECO:0007669"/>
    <property type="project" value="InterPro"/>
</dbReference>
<comment type="caution">
    <text evidence="4">The sequence shown here is derived from an EMBL/GenBank/DDBJ whole genome shotgun (WGS) entry which is preliminary data.</text>
</comment>
<dbReference type="PROSITE" id="PS51168">
    <property type="entry name" value="CHORISMATE_MUT_2"/>
    <property type="match status" value="1"/>
</dbReference>
<evidence type="ECO:0000313" key="5">
    <source>
        <dbReference type="Proteomes" id="UP000264589"/>
    </source>
</evidence>
<dbReference type="GO" id="GO:0009697">
    <property type="term" value="P:salicylic acid biosynthetic process"/>
    <property type="evidence" value="ECO:0007669"/>
    <property type="project" value="TreeGrafter"/>
</dbReference>
<accession>A0A371REX1</accession>
<dbReference type="SUPFAM" id="SSF48600">
    <property type="entry name" value="Chorismate mutase II"/>
    <property type="match status" value="1"/>
</dbReference>
<keyword evidence="5" id="KW-1185">Reference proteome</keyword>
<feature type="domain" description="Chorismate mutase" evidence="3">
    <location>
        <begin position="5"/>
        <end position="95"/>
    </location>
</feature>
<sequence length="101" mass="11450">MTTSPQDCPDMDAVRKEIDRIDDALVGLLVERWGYVDRAWQLKSSPAEATVPWRIQQVIDRVRDKAEAQGLPQALAEALWRQIIGWGIQYEEEKLGGADKS</sequence>
<dbReference type="OrthoDB" id="514491at2"/>
<dbReference type="InParanoid" id="A0A371REX1"/>
<protein>
    <recommendedName>
        <fullName evidence="1">chorismate mutase</fullName>
        <ecNumber evidence="1">5.4.99.5</ecNumber>
    </recommendedName>
</protein>
<dbReference type="Proteomes" id="UP000264589">
    <property type="component" value="Unassembled WGS sequence"/>
</dbReference>
<dbReference type="InterPro" id="IPR036979">
    <property type="entry name" value="CM_dom_sf"/>
</dbReference>
<keyword evidence="2" id="KW-0413">Isomerase</keyword>
<dbReference type="Gene3D" id="1.20.59.10">
    <property type="entry name" value="Chorismate mutase"/>
    <property type="match status" value="1"/>
</dbReference>
<dbReference type="Pfam" id="PF01817">
    <property type="entry name" value="CM_2"/>
    <property type="match status" value="1"/>
</dbReference>
<gene>
    <name evidence="4" type="ORF">DX908_01105</name>
</gene>
<dbReference type="GO" id="GO:0004106">
    <property type="term" value="F:chorismate mutase activity"/>
    <property type="evidence" value="ECO:0007669"/>
    <property type="project" value="UniProtKB-EC"/>
</dbReference>
<dbReference type="InterPro" id="IPR036263">
    <property type="entry name" value="Chorismate_II_sf"/>
</dbReference>
<dbReference type="RefSeq" id="WP_116390630.1">
    <property type="nucleotide sequence ID" value="NZ_QUQO01000001.1"/>
</dbReference>
<organism evidence="4 5">
    <name type="scientific">Parvularcula marina</name>
    <dbReference type="NCBI Taxonomy" id="2292771"/>
    <lineage>
        <taxon>Bacteria</taxon>
        <taxon>Pseudomonadati</taxon>
        <taxon>Pseudomonadota</taxon>
        <taxon>Alphaproteobacteria</taxon>
        <taxon>Parvularculales</taxon>
        <taxon>Parvularculaceae</taxon>
        <taxon>Parvularcula</taxon>
    </lineage>
</organism>
<dbReference type="AlphaFoldDB" id="A0A371REX1"/>
<reference evidence="4 5" key="1">
    <citation type="submission" date="2018-08" db="EMBL/GenBank/DDBJ databases">
        <title>Parvularcula sp. SM1705, isolated from surface water of the South Sea China.</title>
        <authorList>
            <person name="Sun L."/>
        </authorList>
    </citation>
    <scope>NUCLEOTIDE SEQUENCE [LARGE SCALE GENOMIC DNA]</scope>
    <source>
        <strain evidence="4 5">SM1705</strain>
    </source>
</reference>
<dbReference type="InterPro" id="IPR051331">
    <property type="entry name" value="Chorismate_mutase-related"/>
</dbReference>
<evidence type="ECO:0000313" key="4">
    <source>
        <dbReference type="EMBL" id="RFB04002.1"/>
    </source>
</evidence>
<proteinExistence type="predicted"/>
<evidence type="ECO:0000259" key="3">
    <source>
        <dbReference type="PROSITE" id="PS51168"/>
    </source>
</evidence>
<evidence type="ECO:0000256" key="2">
    <source>
        <dbReference type="ARBA" id="ARBA00023235"/>
    </source>
</evidence>